<keyword evidence="3" id="KW-1185">Reference proteome</keyword>
<protein>
    <submittedName>
        <fullName evidence="2">Uncharacterized protein</fullName>
    </submittedName>
</protein>
<evidence type="ECO:0000313" key="3">
    <source>
        <dbReference type="Proteomes" id="UP000265520"/>
    </source>
</evidence>
<accession>A0A392RIH6</accession>
<dbReference type="AlphaFoldDB" id="A0A392RIH6"/>
<evidence type="ECO:0000313" key="2">
    <source>
        <dbReference type="EMBL" id="MCI36393.1"/>
    </source>
</evidence>
<name>A0A392RIH6_9FABA</name>
<proteinExistence type="predicted"/>
<dbReference type="EMBL" id="LXQA010233347">
    <property type="protein sequence ID" value="MCI36393.1"/>
    <property type="molecule type" value="Genomic_DNA"/>
</dbReference>
<evidence type="ECO:0000256" key="1">
    <source>
        <dbReference type="SAM" id="MobiDB-lite"/>
    </source>
</evidence>
<feature type="non-terminal residue" evidence="2">
    <location>
        <position position="1"/>
    </location>
</feature>
<organism evidence="2 3">
    <name type="scientific">Trifolium medium</name>
    <dbReference type="NCBI Taxonomy" id="97028"/>
    <lineage>
        <taxon>Eukaryota</taxon>
        <taxon>Viridiplantae</taxon>
        <taxon>Streptophyta</taxon>
        <taxon>Embryophyta</taxon>
        <taxon>Tracheophyta</taxon>
        <taxon>Spermatophyta</taxon>
        <taxon>Magnoliopsida</taxon>
        <taxon>eudicotyledons</taxon>
        <taxon>Gunneridae</taxon>
        <taxon>Pentapetalae</taxon>
        <taxon>rosids</taxon>
        <taxon>fabids</taxon>
        <taxon>Fabales</taxon>
        <taxon>Fabaceae</taxon>
        <taxon>Papilionoideae</taxon>
        <taxon>50 kb inversion clade</taxon>
        <taxon>NPAAA clade</taxon>
        <taxon>Hologalegina</taxon>
        <taxon>IRL clade</taxon>
        <taxon>Trifolieae</taxon>
        <taxon>Trifolium</taxon>
    </lineage>
</organism>
<reference evidence="2 3" key="1">
    <citation type="journal article" date="2018" name="Front. Plant Sci.">
        <title>Red Clover (Trifolium pratense) and Zigzag Clover (T. medium) - A Picture of Genomic Similarities and Differences.</title>
        <authorList>
            <person name="Dluhosova J."/>
            <person name="Istvanek J."/>
            <person name="Nedelnik J."/>
            <person name="Repkova J."/>
        </authorList>
    </citation>
    <scope>NUCLEOTIDE SEQUENCE [LARGE SCALE GENOMIC DNA]</scope>
    <source>
        <strain evidence="3">cv. 10/8</strain>
        <tissue evidence="2">Leaf</tissue>
    </source>
</reference>
<sequence length="64" mass="7207">TALRVAQTSEEKQEKQSYTTRCAGPSRASCQRQKLNPSHNMNCALRHSKLRVVHATEQEEIVAV</sequence>
<dbReference type="Proteomes" id="UP000265520">
    <property type="component" value="Unassembled WGS sequence"/>
</dbReference>
<feature type="region of interest" description="Disordered" evidence="1">
    <location>
        <begin position="1"/>
        <end position="20"/>
    </location>
</feature>
<comment type="caution">
    <text evidence="2">The sequence shown here is derived from an EMBL/GenBank/DDBJ whole genome shotgun (WGS) entry which is preliminary data.</text>
</comment>